<dbReference type="Pfam" id="PF13205">
    <property type="entry name" value="Big_5"/>
    <property type="match status" value="1"/>
</dbReference>
<name>A0A484IAI2_9ARCH</name>
<proteinExistence type="predicted"/>
<dbReference type="InterPro" id="IPR032812">
    <property type="entry name" value="SbsA_Ig"/>
</dbReference>
<dbReference type="Proteomes" id="UP000294299">
    <property type="component" value="Chromosome NFRAN"/>
</dbReference>
<evidence type="ECO:0000256" key="1">
    <source>
        <dbReference type="ARBA" id="ARBA00022729"/>
    </source>
</evidence>
<keyword evidence="1" id="KW-0732">Signal</keyword>
<evidence type="ECO:0000259" key="3">
    <source>
        <dbReference type="Pfam" id="PF13205"/>
    </source>
</evidence>
<evidence type="ECO:0000313" key="4">
    <source>
        <dbReference type="EMBL" id="VFJ14253.1"/>
    </source>
</evidence>
<feature type="compositionally biased region" description="Pro residues" evidence="2">
    <location>
        <begin position="137"/>
        <end position="151"/>
    </location>
</feature>
<protein>
    <recommendedName>
        <fullName evidence="3">SbsA Ig-like domain-containing protein</fullName>
    </recommendedName>
</protein>
<reference evidence="4 5" key="1">
    <citation type="submission" date="2019-02" db="EMBL/GenBank/DDBJ databases">
        <authorList>
            <person name="Lehtovirta-Morley E L."/>
        </authorList>
    </citation>
    <scope>NUCLEOTIDE SEQUENCE [LARGE SCALE GENOMIC DNA]</scope>
    <source>
        <strain evidence="4">NFRAN1</strain>
    </source>
</reference>
<gene>
    <name evidence="4" type="ORF">NFRAN_1931</name>
</gene>
<dbReference type="GeneID" id="39421235"/>
<dbReference type="KEGG" id="nfn:NFRAN_1931"/>
<dbReference type="RefSeq" id="WP_172602213.1">
    <property type="nucleotide sequence ID" value="NZ_LR216287.1"/>
</dbReference>
<evidence type="ECO:0000256" key="2">
    <source>
        <dbReference type="SAM" id="MobiDB-lite"/>
    </source>
</evidence>
<sequence length="332" mass="34436">MRVNNNRETPDSEDPSQVQQPSQIDMTSPNVLSVTPNVSTSGIPVTTTITVTFSEPVDASTVTPDTFTLETDNNKVQGSISLSTDGTTVIFTPASALAGSSIYTATISDVKDLAGNTMNFASPWSFTTESEVSSPSQTPPSPPQQPSPSTPSNPNGGGSSGGGGNSGSSSGGPGGGVLGDIKTSPTEKDVLKDAAQYVEDEKMVDRILPIILSKMDKRQLATTVLPYLDLQVSVRIGEGETKNAEGDTPRNIVTRGSCAGDEILIGGGFQASGASKIYYNTIDNGQWRTYASHNPVDLPSSTSSTVASYPICLKAELVPKDPNAPTLTNGGS</sequence>
<feature type="region of interest" description="Disordered" evidence="2">
    <location>
        <begin position="1"/>
        <end position="30"/>
    </location>
</feature>
<feature type="domain" description="SbsA Ig-like" evidence="3">
    <location>
        <begin position="25"/>
        <end position="128"/>
    </location>
</feature>
<feature type="compositionally biased region" description="Polar residues" evidence="2">
    <location>
        <begin position="15"/>
        <end position="30"/>
    </location>
</feature>
<dbReference type="Gene3D" id="2.60.40.1220">
    <property type="match status" value="1"/>
</dbReference>
<evidence type="ECO:0000313" key="5">
    <source>
        <dbReference type="Proteomes" id="UP000294299"/>
    </source>
</evidence>
<dbReference type="InterPro" id="IPR014755">
    <property type="entry name" value="Cu-Rt/internalin_Ig-like"/>
</dbReference>
<feature type="compositionally biased region" description="Gly residues" evidence="2">
    <location>
        <begin position="155"/>
        <end position="178"/>
    </location>
</feature>
<keyword evidence="5" id="KW-1185">Reference proteome</keyword>
<accession>A0A484IAI2</accession>
<dbReference type="AlphaFoldDB" id="A0A484IAI2"/>
<dbReference type="EMBL" id="LR216287">
    <property type="protein sequence ID" value="VFJ14253.1"/>
    <property type="molecule type" value="Genomic_DNA"/>
</dbReference>
<organism evidence="4 5">
    <name type="scientific">Candidatus Nitrosocosmicus franklandianus</name>
    <dbReference type="NCBI Taxonomy" id="1798806"/>
    <lineage>
        <taxon>Archaea</taxon>
        <taxon>Nitrososphaerota</taxon>
        <taxon>Nitrososphaeria</taxon>
        <taxon>Nitrososphaerales</taxon>
        <taxon>Nitrososphaeraceae</taxon>
        <taxon>Candidatus Nitrosocosmicus</taxon>
    </lineage>
</organism>
<feature type="region of interest" description="Disordered" evidence="2">
    <location>
        <begin position="126"/>
        <end position="186"/>
    </location>
</feature>